<dbReference type="InterPro" id="IPR036390">
    <property type="entry name" value="WH_DNA-bd_sf"/>
</dbReference>
<keyword evidence="4" id="KW-0804">Transcription</keyword>
<evidence type="ECO:0000256" key="4">
    <source>
        <dbReference type="ARBA" id="ARBA00023163"/>
    </source>
</evidence>
<proteinExistence type="inferred from homology"/>
<evidence type="ECO:0000259" key="5">
    <source>
        <dbReference type="PROSITE" id="PS50931"/>
    </source>
</evidence>
<dbReference type="Pfam" id="PF00126">
    <property type="entry name" value="HTH_1"/>
    <property type="match status" value="1"/>
</dbReference>
<reference evidence="6 7" key="1">
    <citation type="submission" date="2024-04" db="EMBL/GenBank/DDBJ databases">
        <authorList>
            <person name="Abashina T."/>
            <person name="Shaikin A."/>
        </authorList>
    </citation>
    <scope>NUCLEOTIDE SEQUENCE [LARGE SCALE GENOMIC DNA]</scope>
    <source>
        <strain evidence="6 7">AAFK</strain>
    </source>
</reference>
<dbReference type="PANTHER" id="PTHR30126">
    <property type="entry name" value="HTH-TYPE TRANSCRIPTIONAL REGULATOR"/>
    <property type="match status" value="1"/>
</dbReference>
<dbReference type="CDD" id="cd08419">
    <property type="entry name" value="PBP2_CbbR_RubisCO_like"/>
    <property type="match status" value="1"/>
</dbReference>
<dbReference type="Pfam" id="PF03466">
    <property type="entry name" value="LysR_substrate"/>
    <property type="match status" value="1"/>
</dbReference>
<keyword evidence="3" id="KW-0238">DNA-binding</keyword>
<dbReference type="Gene3D" id="3.40.190.290">
    <property type="match status" value="1"/>
</dbReference>
<evidence type="ECO:0000256" key="1">
    <source>
        <dbReference type="ARBA" id="ARBA00009437"/>
    </source>
</evidence>
<dbReference type="InterPro" id="IPR000847">
    <property type="entry name" value="LysR_HTH_N"/>
</dbReference>
<dbReference type="Proteomes" id="UP001446205">
    <property type="component" value="Unassembled WGS sequence"/>
</dbReference>
<dbReference type="EMBL" id="JBBPCO010000007">
    <property type="protein sequence ID" value="MEK8089719.1"/>
    <property type="molecule type" value="Genomic_DNA"/>
</dbReference>
<evidence type="ECO:0000313" key="6">
    <source>
        <dbReference type="EMBL" id="MEK8089719.1"/>
    </source>
</evidence>
<dbReference type="PANTHER" id="PTHR30126:SF5">
    <property type="entry name" value="HTH-TYPE TRANSCRIPTIONAL ACTIVATOR CMPR"/>
    <property type="match status" value="1"/>
</dbReference>
<protein>
    <submittedName>
        <fullName evidence="6">LysR family transcriptional regulator</fullName>
    </submittedName>
</protein>
<keyword evidence="2" id="KW-0805">Transcription regulation</keyword>
<dbReference type="InterPro" id="IPR005119">
    <property type="entry name" value="LysR_subst-bd"/>
</dbReference>
<comment type="caution">
    <text evidence="6">The sequence shown here is derived from an EMBL/GenBank/DDBJ whole genome shotgun (WGS) entry which is preliminary data.</text>
</comment>
<dbReference type="RefSeq" id="WP_341370777.1">
    <property type="nucleotide sequence ID" value="NZ_JBBPCO010000007.1"/>
</dbReference>
<evidence type="ECO:0000313" key="7">
    <source>
        <dbReference type="Proteomes" id="UP001446205"/>
    </source>
</evidence>
<dbReference type="SUPFAM" id="SSF53850">
    <property type="entry name" value="Periplasmic binding protein-like II"/>
    <property type="match status" value="1"/>
</dbReference>
<evidence type="ECO:0000256" key="3">
    <source>
        <dbReference type="ARBA" id="ARBA00023125"/>
    </source>
</evidence>
<dbReference type="SUPFAM" id="SSF46785">
    <property type="entry name" value="Winged helix' DNA-binding domain"/>
    <property type="match status" value="1"/>
</dbReference>
<feature type="domain" description="HTH lysR-type" evidence="5">
    <location>
        <begin position="3"/>
        <end position="60"/>
    </location>
</feature>
<name>A0ABU9D875_9PROT</name>
<comment type="similarity">
    <text evidence="1">Belongs to the LysR transcriptional regulatory family.</text>
</comment>
<keyword evidence="7" id="KW-1185">Reference proteome</keyword>
<evidence type="ECO:0000256" key="2">
    <source>
        <dbReference type="ARBA" id="ARBA00023015"/>
    </source>
</evidence>
<dbReference type="PRINTS" id="PR00039">
    <property type="entry name" value="HTHLYSR"/>
</dbReference>
<dbReference type="PROSITE" id="PS50931">
    <property type="entry name" value="HTH_LYSR"/>
    <property type="match status" value="1"/>
</dbReference>
<gene>
    <name evidence="6" type="ORF">WOB96_08050</name>
</gene>
<organism evidence="6 7">
    <name type="scientific">Thermithiobacillus plumbiphilus</name>
    <dbReference type="NCBI Taxonomy" id="1729899"/>
    <lineage>
        <taxon>Bacteria</taxon>
        <taxon>Pseudomonadati</taxon>
        <taxon>Pseudomonadota</taxon>
        <taxon>Acidithiobacillia</taxon>
        <taxon>Acidithiobacillales</taxon>
        <taxon>Thermithiobacillaceae</taxon>
        <taxon>Thermithiobacillus</taxon>
    </lineage>
</organism>
<dbReference type="InterPro" id="IPR036388">
    <property type="entry name" value="WH-like_DNA-bd_sf"/>
</dbReference>
<sequence length="299" mass="33640">MNVTFRQLKVFEAVARHLSYTRAASELYLTQPAVSMQIKQLEEVVGLPLFEQIGKRIFLTDAGSELHRYARNISQQLDEAREVLEEMKGIQRGRLNISVATTAIYFAPTLLGAFHKRYPGIGVSMDVANRETLLQQLENNEIDMAIMGQPPEELNMVADAFLYNPLVVIAPPDHPLARQKNIDPVRLADEVFVLREPGSGTRSAAEKFFSRRGVQLRTAMVMSSLEAIKQAVQASLGLAIVSTHTIKQELELGRLVVLDIKTLPIQRQWYLVHREDKRLSVVAQSFKDFMLAEASKLLS</sequence>
<accession>A0ABU9D875</accession>
<dbReference type="Gene3D" id="1.10.10.10">
    <property type="entry name" value="Winged helix-like DNA-binding domain superfamily/Winged helix DNA-binding domain"/>
    <property type="match status" value="1"/>
</dbReference>